<evidence type="ECO:0000313" key="3">
    <source>
        <dbReference type="Proteomes" id="UP000070400"/>
    </source>
</evidence>
<evidence type="ECO:0000256" key="1">
    <source>
        <dbReference type="SAM" id="Phobius"/>
    </source>
</evidence>
<name>A0A133V8H2_9EURY</name>
<proteinExistence type="predicted"/>
<feature type="transmembrane region" description="Helical" evidence="1">
    <location>
        <begin position="111"/>
        <end position="133"/>
    </location>
</feature>
<feature type="transmembrane region" description="Helical" evidence="1">
    <location>
        <begin position="16"/>
        <end position="38"/>
    </location>
</feature>
<accession>A0A133V8H2</accession>
<protein>
    <submittedName>
        <fullName evidence="2">Uncharacterized protein</fullName>
    </submittedName>
</protein>
<sequence>MNNRSKTDLTERAKRVNWIGVAAGVLMLILPFLPWAWWSASVGSGAANVGISPFHVTISGFGEEFSLPIIRYAVLGSKLVVLAGGMLMIVGSIMTERSWSKSLIKFGSTKVLWAILGLVASVLVLSVIGNNFLDLGLPYLFGSETISFSGEVGPLEMPEGVSISLPMTMGFSRVFLLALFTAGLAIAARIFNERFTSSGT</sequence>
<keyword evidence="1" id="KW-0472">Membrane</keyword>
<organism evidence="2 3">
    <name type="scientific">candidate division MSBL1 archaeon SCGC-AAA261D19</name>
    <dbReference type="NCBI Taxonomy" id="1698273"/>
    <lineage>
        <taxon>Archaea</taxon>
        <taxon>Methanobacteriati</taxon>
        <taxon>Methanobacteriota</taxon>
        <taxon>candidate division MSBL1</taxon>
    </lineage>
</organism>
<keyword evidence="3" id="KW-1185">Reference proteome</keyword>
<dbReference type="EMBL" id="LHXX01000005">
    <property type="protein sequence ID" value="KXB02748.1"/>
    <property type="molecule type" value="Genomic_DNA"/>
</dbReference>
<reference evidence="2 3" key="1">
    <citation type="journal article" date="2016" name="Sci. Rep.">
        <title>Metabolic traits of an uncultured archaeal lineage -MSBL1- from brine pools of the Red Sea.</title>
        <authorList>
            <person name="Mwirichia R."/>
            <person name="Alam I."/>
            <person name="Rashid M."/>
            <person name="Vinu M."/>
            <person name="Ba-Alawi W."/>
            <person name="Anthony Kamau A."/>
            <person name="Kamanda Ngugi D."/>
            <person name="Goker M."/>
            <person name="Klenk H.P."/>
            <person name="Bajic V."/>
            <person name="Stingl U."/>
        </authorList>
    </citation>
    <scope>NUCLEOTIDE SEQUENCE [LARGE SCALE GENOMIC DNA]</scope>
    <source>
        <strain evidence="2">SCGC-AAA261D19</strain>
    </source>
</reference>
<feature type="transmembrane region" description="Helical" evidence="1">
    <location>
        <begin position="174"/>
        <end position="191"/>
    </location>
</feature>
<keyword evidence="1" id="KW-1133">Transmembrane helix</keyword>
<dbReference type="AlphaFoldDB" id="A0A133V8H2"/>
<keyword evidence="1" id="KW-0812">Transmembrane</keyword>
<dbReference type="Proteomes" id="UP000070400">
    <property type="component" value="Unassembled WGS sequence"/>
</dbReference>
<comment type="caution">
    <text evidence="2">The sequence shown here is derived from an EMBL/GenBank/DDBJ whole genome shotgun (WGS) entry which is preliminary data.</text>
</comment>
<evidence type="ECO:0000313" key="2">
    <source>
        <dbReference type="EMBL" id="KXB02748.1"/>
    </source>
</evidence>
<feature type="transmembrane region" description="Helical" evidence="1">
    <location>
        <begin position="69"/>
        <end position="90"/>
    </location>
</feature>
<gene>
    <name evidence="2" type="ORF">AKJ43_00800</name>
</gene>